<keyword evidence="3" id="KW-1185">Reference proteome</keyword>
<accession>G6FW37</accession>
<comment type="caution">
    <text evidence="2">The sequence shown here is derived from an EMBL/GenBank/DDBJ whole genome shotgun (WGS) entry which is preliminary data.</text>
</comment>
<keyword evidence="1" id="KW-0812">Transmembrane</keyword>
<evidence type="ECO:0000313" key="3">
    <source>
        <dbReference type="Proteomes" id="UP000004344"/>
    </source>
</evidence>
<feature type="transmembrane region" description="Helical" evidence="1">
    <location>
        <begin position="15"/>
        <end position="36"/>
    </location>
</feature>
<proteinExistence type="predicted"/>
<keyword evidence="1" id="KW-1133">Transmembrane helix</keyword>
<sequence>MTNLLVFLYIYHNKALWFIICVTTWLQPYICLILTTKADCRSTKLPDIEHSFLSLVVVCLSFLLIQKNV</sequence>
<evidence type="ECO:0000313" key="2">
    <source>
        <dbReference type="EMBL" id="EHC11676.1"/>
    </source>
</evidence>
<dbReference type="AlphaFoldDB" id="G6FW37"/>
<reference evidence="2 3" key="1">
    <citation type="submission" date="2011-09" db="EMBL/GenBank/DDBJ databases">
        <title>The draft genome of Fischerella sp. JSC-11.</title>
        <authorList>
            <consortium name="US DOE Joint Genome Institute (JGI-PGF)"/>
            <person name="Lucas S."/>
            <person name="Han J."/>
            <person name="Lapidus A."/>
            <person name="Cheng J.-F."/>
            <person name="Goodwin L."/>
            <person name="Pitluck S."/>
            <person name="Peters L."/>
            <person name="Land M.L."/>
            <person name="Hauser L."/>
            <person name="Sarkisova S."/>
            <person name="Bryant D.A."/>
            <person name="Brown I."/>
            <person name="Woyke T.J."/>
        </authorList>
    </citation>
    <scope>NUCLEOTIDE SEQUENCE [LARGE SCALE GENOMIC DNA]</scope>
    <source>
        <strain evidence="2 3">JSC-11</strain>
    </source>
</reference>
<dbReference type="EMBL" id="AGIZ01000009">
    <property type="protein sequence ID" value="EHC11676.1"/>
    <property type="molecule type" value="Genomic_DNA"/>
</dbReference>
<keyword evidence="1" id="KW-0472">Membrane</keyword>
<organism evidence="2 3">
    <name type="scientific">Fischerella thermalis JSC-11</name>
    <dbReference type="NCBI Taxonomy" id="741277"/>
    <lineage>
        <taxon>Bacteria</taxon>
        <taxon>Bacillati</taxon>
        <taxon>Cyanobacteriota</taxon>
        <taxon>Cyanophyceae</taxon>
        <taxon>Nostocales</taxon>
        <taxon>Hapalosiphonaceae</taxon>
        <taxon>Fischerella</taxon>
    </lineage>
</organism>
<evidence type="ECO:0000256" key="1">
    <source>
        <dbReference type="SAM" id="Phobius"/>
    </source>
</evidence>
<protein>
    <submittedName>
        <fullName evidence="2">Uncharacterized protein</fullName>
    </submittedName>
</protein>
<gene>
    <name evidence="2" type="ORF">FJSC11DRAFT_3128</name>
</gene>
<name>G6FW37_9CYAN</name>
<dbReference type="Proteomes" id="UP000004344">
    <property type="component" value="Unassembled WGS sequence"/>
</dbReference>